<proteinExistence type="predicted"/>
<dbReference type="EMBL" id="GL348719">
    <property type="protein sequence ID" value="EFH44629.1"/>
    <property type="molecule type" value="Genomic_DNA"/>
</dbReference>
<dbReference type="OrthoDB" id="1924490at2759"/>
<name>D7MHH6_ARALL</name>
<evidence type="ECO:0000259" key="1">
    <source>
        <dbReference type="Pfam" id="PF02721"/>
    </source>
</evidence>
<dbReference type="CDD" id="cd04481">
    <property type="entry name" value="RPA1_DBD_B_like"/>
    <property type="match status" value="1"/>
</dbReference>
<dbReference type="Gramene" id="scaffold_703326.1">
    <property type="protein sequence ID" value="scaffold_703326.1"/>
    <property type="gene ID" value="scaffold_703326.1"/>
</dbReference>
<dbReference type="AlphaFoldDB" id="D7MHH6"/>
<dbReference type="Proteomes" id="UP000008694">
    <property type="component" value="Unassembled WGS sequence"/>
</dbReference>
<dbReference type="PANTHER" id="PTHR47165">
    <property type="entry name" value="OS03G0429900 PROTEIN"/>
    <property type="match status" value="1"/>
</dbReference>
<evidence type="ECO:0000313" key="3">
    <source>
        <dbReference type="Proteomes" id="UP000008694"/>
    </source>
</evidence>
<protein>
    <recommendedName>
        <fullName evidence="1">Replication protein A 70 kDa DNA-binding subunit B/D first OB fold domain-containing protein</fullName>
    </recommendedName>
</protein>
<dbReference type="STRING" id="81972.D7MHH6"/>
<dbReference type="Pfam" id="PF02721">
    <property type="entry name" value="DUF223"/>
    <property type="match status" value="1"/>
</dbReference>
<dbReference type="InterPro" id="IPR012340">
    <property type="entry name" value="NA-bd_OB-fold"/>
</dbReference>
<organism evidence="3">
    <name type="scientific">Arabidopsis lyrata subsp. lyrata</name>
    <name type="common">Lyre-leaved rock-cress</name>
    <dbReference type="NCBI Taxonomy" id="81972"/>
    <lineage>
        <taxon>Eukaryota</taxon>
        <taxon>Viridiplantae</taxon>
        <taxon>Streptophyta</taxon>
        <taxon>Embryophyta</taxon>
        <taxon>Tracheophyta</taxon>
        <taxon>Spermatophyta</taxon>
        <taxon>Magnoliopsida</taxon>
        <taxon>eudicotyledons</taxon>
        <taxon>Gunneridae</taxon>
        <taxon>Pentapetalae</taxon>
        <taxon>rosids</taxon>
        <taxon>malvids</taxon>
        <taxon>Brassicales</taxon>
        <taxon>Brassicaceae</taxon>
        <taxon>Camelineae</taxon>
        <taxon>Arabidopsis</taxon>
    </lineage>
</organism>
<accession>D7MHH6</accession>
<gene>
    <name evidence="2" type="ORF">ARALYDRAFT_915584</name>
</gene>
<dbReference type="HOGENOM" id="CLU_023486_1_1_1"/>
<dbReference type="Gene3D" id="2.40.50.140">
    <property type="entry name" value="Nucleic acid-binding proteins"/>
    <property type="match status" value="2"/>
</dbReference>
<dbReference type="eggNOG" id="KOG0851">
    <property type="taxonomic scope" value="Eukaryota"/>
</dbReference>
<dbReference type="InterPro" id="IPR003871">
    <property type="entry name" value="RFA1B/D_OB_1st"/>
</dbReference>
<sequence length="260" mass="30096">MAHLLANAVRNSFNTKVAYTDVSSLNPFVHEWRLRVKILRKFVRCFGNHNTVDLILVDEKGQKIHAVIDGDYIDRVCRRITVGDWISLRGFKLTLAFYPFRPVPHRFMLRWQDTTVMKKISPVSSNNFFSFASFDDVNSGILDPAVCVDLIGEIIKVGNPKEDGGPNNDWNEIYFQLQDKTDNILQCRLPKDYANDFFNKWRHCTDDILICIMRFAKLEVNSGSWLATSAYTCTEIMINFPCQEVTDMKHAVLTRECMQR</sequence>
<reference evidence="3" key="1">
    <citation type="journal article" date="2011" name="Nat. Genet.">
        <title>The Arabidopsis lyrata genome sequence and the basis of rapid genome size change.</title>
        <authorList>
            <person name="Hu T.T."/>
            <person name="Pattyn P."/>
            <person name="Bakker E.G."/>
            <person name="Cao J."/>
            <person name="Cheng J.-F."/>
            <person name="Clark R.M."/>
            <person name="Fahlgren N."/>
            <person name="Fawcett J.A."/>
            <person name="Grimwood J."/>
            <person name="Gundlach H."/>
            <person name="Haberer G."/>
            <person name="Hollister J.D."/>
            <person name="Ossowski S."/>
            <person name="Ottilar R.P."/>
            <person name="Salamov A.A."/>
            <person name="Schneeberger K."/>
            <person name="Spannagl M."/>
            <person name="Wang X."/>
            <person name="Yang L."/>
            <person name="Nasrallah M.E."/>
            <person name="Bergelson J."/>
            <person name="Carrington J.C."/>
            <person name="Gaut B.S."/>
            <person name="Schmutz J."/>
            <person name="Mayer K.F.X."/>
            <person name="Van de Peer Y."/>
            <person name="Grigoriev I.V."/>
            <person name="Nordborg M."/>
            <person name="Weigel D."/>
            <person name="Guo Y.-L."/>
        </authorList>
    </citation>
    <scope>NUCLEOTIDE SEQUENCE [LARGE SCALE GENOMIC DNA]</scope>
    <source>
        <strain evidence="3">cv. MN47</strain>
    </source>
</reference>
<dbReference type="PANTHER" id="PTHR47165:SF4">
    <property type="entry name" value="OS03G0429900 PROTEIN"/>
    <property type="match status" value="1"/>
</dbReference>
<dbReference type="CDD" id="cd04480">
    <property type="entry name" value="RPA1_DBD_A_like"/>
    <property type="match status" value="1"/>
</dbReference>
<keyword evidence="3" id="KW-1185">Reference proteome</keyword>
<evidence type="ECO:0000313" key="2">
    <source>
        <dbReference type="EMBL" id="EFH44629.1"/>
    </source>
</evidence>
<dbReference type="SUPFAM" id="SSF50249">
    <property type="entry name" value="Nucleic acid-binding proteins"/>
    <property type="match status" value="2"/>
</dbReference>
<dbReference type="KEGG" id="aly:9304442"/>
<feature type="domain" description="Replication protein A 70 kDa DNA-binding subunit B/D first OB fold" evidence="1">
    <location>
        <begin position="19"/>
        <end position="119"/>
    </location>
</feature>